<keyword evidence="2 5" id="KW-0812">Transmembrane</keyword>
<gene>
    <name evidence="6" type="ORF">Mco01_01320</name>
</gene>
<keyword evidence="7" id="KW-1185">Reference proteome</keyword>
<comment type="caution">
    <text evidence="6">The sequence shown here is derived from an EMBL/GenBank/DDBJ whole genome shotgun (WGS) entry which is preliminary data.</text>
</comment>
<reference evidence="6 7" key="1">
    <citation type="submission" date="2021-01" db="EMBL/GenBank/DDBJ databases">
        <title>Whole genome shotgun sequence of Microbispora corallina NBRC 16416.</title>
        <authorList>
            <person name="Komaki H."/>
            <person name="Tamura T."/>
        </authorList>
    </citation>
    <scope>NUCLEOTIDE SEQUENCE [LARGE SCALE GENOMIC DNA]</scope>
    <source>
        <strain evidence="6 7">NBRC 16416</strain>
    </source>
</reference>
<feature type="transmembrane region" description="Helical" evidence="5">
    <location>
        <begin position="46"/>
        <end position="64"/>
    </location>
</feature>
<dbReference type="InterPro" id="IPR032808">
    <property type="entry name" value="DoxX"/>
</dbReference>
<name>A0ABQ4FQN9_9ACTN</name>
<accession>A0ABQ4FQN9</accession>
<dbReference type="EMBL" id="BOOC01000001">
    <property type="protein sequence ID" value="GIH37132.1"/>
    <property type="molecule type" value="Genomic_DNA"/>
</dbReference>
<feature type="transmembrane region" description="Helical" evidence="5">
    <location>
        <begin position="6"/>
        <end position="25"/>
    </location>
</feature>
<evidence type="ECO:0000256" key="2">
    <source>
        <dbReference type="ARBA" id="ARBA00022692"/>
    </source>
</evidence>
<evidence type="ECO:0000256" key="1">
    <source>
        <dbReference type="ARBA" id="ARBA00004141"/>
    </source>
</evidence>
<keyword evidence="3 5" id="KW-1133">Transmembrane helix</keyword>
<feature type="transmembrane region" description="Helical" evidence="5">
    <location>
        <begin position="102"/>
        <end position="120"/>
    </location>
</feature>
<organism evidence="6 7">
    <name type="scientific">Microbispora corallina</name>
    <dbReference type="NCBI Taxonomy" id="83302"/>
    <lineage>
        <taxon>Bacteria</taxon>
        <taxon>Bacillati</taxon>
        <taxon>Actinomycetota</taxon>
        <taxon>Actinomycetes</taxon>
        <taxon>Streptosporangiales</taxon>
        <taxon>Streptosporangiaceae</taxon>
        <taxon>Microbispora</taxon>
    </lineage>
</organism>
<dbReference type="Proteomes" id="UP000603904">
    <property type="component" value="Unassembled WGS sequence"/>
</dbReference>
<evidence type="ECO:0008006" key="8">
    <source>
        <dbReference type="Google" id="ProtNLM"/>
    </source>
</evidence>
<dbReference type="RefSeq" id="WP_204054946.1">
    <property type="nucleotide sequence ID" value="NZ_BAAAGP010000018.1"/>
</dbReference>
<comment type="subcellular location">
    <subcellularLocation>
        <location evidence="1">Membrane</location>
        <topology evidence="1">Multi-pass membrane protein</topology>
    </subcellularLocation>
</comment>
<evidence type="ECO:0000313" key="6">
    <source>
        <dbReference type="EMBL" id="GIH37132.1"/>
    </source>
</evidence>
<keyword evidence="4 5" id="KW-0472">Membrane</keyword>
<dbReference type="Pfam" id="PF13564">
    <property type="entry name" value="DoxX_2"/>
    <property type="match status" value="1"/>
</dbReference>
<proteinExistence type="predicted"/>
<evidence type="ECO:0000256" key="3">
    <source>
        <dbReference type="ARBA" id="ARBA00022989"/>
    </source>
</evidence>
<evidence type="ECO:0000313" key="7">
    <source>
        <dbReference type="Proteomes" id="UP000603904"/>
    </source>
</evidence>
<feature type="transmembrane region" description="Helical" evidence="5">
    <location>
        <begin position="70"/>
        <end position="90"/>
    </location>
</feature>
<sequence>MNVAIWIIQVLLALAFLVGGAGKLAKSKEALAATPNMAWAEDFSPPVLKTIGALEVLAALGLVLPGLTGIAPVLTPLAAVGVVLLMIGAAATHGRRKEWPPIAFNVVLLLLAAVVAWARFGPYAF</sequence>
<protein>
    <recommendedName>
        <fullName evidence="8">DoxX family protein</fullName>
    </recommendedName>
</protein>
<evidence type="ECO:0000256" key="5">
    <source>
        <dbReference type="SAM" id="Phobius"/>
    </source>
</evidence>
<evidence type="ECO:0000256" key="4">
    <source>
        <dbReference type="ARBA" id="ARBA00023136"/>
    </source>
</evidence>